<organism evidence="3 4">
    <name type="scientific">Urochloa decumbens</name>
    <dbReference type="NCBI Taxonomy" id="240449"/>
    <lineage>
        <taxon>Eukaryota</taxon>
        <taxon>Viridiplantae</taxon>
        <taxon>Streptophyta</taxon>
        <taxon>Embryophyta</taxon>
        <taxon>Tracheophyta</taxon>
        <taxon>Spermatophyta</taxon>
        <taxon>Magnoliopsida</taxon>
        <taxon>Liliopsida</taxon>
        <taxon>Poales</taxon>
        <taxon>Poaceae</taxon>
        <taxon>PACMAD clade</taxon>
        <taxon>Panicoideae</taxon>
        <taxon>Panicodae</taxon>
        <taxon>Paniceae</taxon>
        <taxon>Melinidinae</taxon>
        <taxon>Urochloa</taxon>
    </lineage>
</organism>
<dbReference type="PANTHER" id="PTHR46328:SF30">
    <property type="entry name" value="OS04G0641500 PROTEIN"/>
    <property type="match status" value="1"/>
</dbReference>
<sequence length="298" mass="32855">MKQMLPLSVRSDDSSSIHGGFGSGVGNKVRIVGEVMGRAFALAMNLPAQSVASSSNNNSGQRDVSSQHGTETLRHAAVGSLSMDSTDYVHVEVGLDDEEVYFEDEGVVCSTPVIPCVGMEFDTTKEAKKVYNDYALKMGFSIRVATSKRSSGTKELIRKEWECMHARKPDSSSSAPNEELPLDSASASTNQTSSKKGSKKRSTSAIMTTATKKCNIVKKLECKAHMAVGKRDGKWRVIVMQTEHSHPLLKSIGVRKHLRSHRSISWADYELLKTLYRWKITTARIMGSVTHRLAHYMD</sequence>
<reference evidence="3 4" key="2">
    <citation type="submission" date="2024-10" db="EMBL/GenBank/DDBJ databases">
        <authorList>
            <person name="Ryan C."/>
        </authorList>
    </citation>
    <scope>NUCLEOTIDE SEQUENCE [LARGE SCALE GENOMIC DNA]</scope>
</reference>
<feature type="region of interest" description="Disordered" evidence="1">
    <location>
        <begin position="167"/>
        <end position="205"/>
    </location>
</feature>
<dbReference type="Pfam" id="PF03101">
    <property type="entry name" value="FAR1"/>
    <property type="match status" value="1"/>
</dbReference>
<accession>A0ABC9DN83</accession>
<dbReference type="PANTHER" id="PTHR46328">
    <property type="entry name" value="FAR-RED IMPAIRED RESPONSIVE (FAR1) FAMILY PROTEIN-RELATED"/>
    <property type="match status" value="1"/>
</dbReference>
<evidence type="ECO:0000259" key="2">
    <source>
        <dbReference type="Pfam" id="PF03101"/>
    </source>
</evidence>
<evidence type="ECO:0000313" key="3">
    <source>
        <dbReference type="EMBL" id="CAL5042471.1"/>
    </source>
</evidence>
<keyword evidence="4" id="KW-1185">Reference proteome</keyword>
<feature type="domain" description="FAR1" evidence="2">
    <location>
        <begin position="130"/>
        <end position="249"/>
    </location>
</feature>
<proteinExistence type="predicted"/>
<evidence type="ECO:0000256" key="1">
    <source>
        <dbReference type="SAM" id="MobiDB-lite"/>
    </source>
</evidence>
<reference evidence="4" key="1">
    <citation type="submission" date="2024-06" db="EMBL/GenBank/DDBJ databases">
        <authorList>
            <person name="Ryan C."/>
        </authorList>
    </citation>
    <scope>NUCLEOTIDE SEQUENCE [LARGE SCALE GENOMIC DNA]</scope>
</reference>
<dbReference type="EMBL" id="OZ075144">
    <property type="protein sequence ID" value="CAL5042471.1"/>
    <property type="molecule type" value="Genomic_DNA"/>
</dbReference>
<dbReference type="InterPro" id="IPR004330">
    <property type="entry name" value="FAR1_DNA_bnd_dom"/>
</dbReference>
<dbReference type="Proteomes" id="UP001497457">
    <property type="component" value="Chromosome 34rd"/>
</dbReference>
<evidence type="ECO:0000313" key="4">
    <source>
        <dbReference type="Proteomes" id="UP001497457"/>
    </source>
</evidence>
<protein>
    <recommendedName>
        <fullName evidence="2">FAR1 domain-containing protein</fullName>
    </recommendedName>
</protein>
<gene>
    <name evidence="3" type="ORF">URODEC1_LOCUS87224</name>
</gene>
<name>A0ABC9DN83_9POAL</name>
<dbReference type="AlphaFoldDB" id="A0ABC9DN83"/>